<sequence length="159" mass="17279">MIGWLRRLFPGNTGTPHNPPVKRHIDPSEPFVINLYDDRIVVHRPDGQREEVMWDTLERVVVRVSNASPWAGKVWLILIGAADSGQGCVTPMDAANATALLERLQALPGFNQQKLDNALRDASAGKSRSDAVCWKRGAPAEPTSDLNTDGSAGNDAGRT</sequence>
<name>A0ABM8THP3_9BURK</name>
<evidence type="ECO:0000313" key="3">
    <source>
        <dbReference type="Proteomes" id="UP000672657"/>
    </source>
</evidence>
<reference evidence="2 3" key="1">
    <citation type="submission" date="2021-03" db="EMBL/GenBank/DDBJ databases">
        <authorList>
            <person name="Peeters C."/>
        </authorList>
    </citation>
    <scope>NUCLEOTIDE SEQUENCE [LARGE SCALE GENOMIC DNA]</scope>
    <source>
        <strain evidence="2 3">LMG 26411</strain>
    </source>
</reference>
<dbReference type="RefSeq" id="WP_211953991.1">
    <property type="nucleotide sequence ID" value="NZ_CAJPVI010000016.1"/>
</dbReference>
<proteinExistence type="predicted"/>
<feature type="region of interest" description="Disordered" evidence="1">
    <location>
        <begin position="121"/>
        <end position="159"/>
    </location>
</feature>
<organism evidence="2 3">
    <name type="scientific">Cupriavidus numazuensis</name>
    <dbReference type="NCBI Taxonomy" id="221992"/>
    <lineage>
        <taxon>Bacteria</taxon>
        <taxon>Pseudomonadati</taxon>
        <taxon>Pseudomonadota</taxon>
        <taxon>Betaproteobacteria</taxon>
        <taxon>Burkholderiales</taxon>
        <taxon>Burkholderiaceae</taxon>
        <taxon>Cupriavidus</taxon>
    </lineage>
</organism>
<keyword evidence="3" id="KW-1185">Reference proteome</keyword>
<protein>
    <recommendedName>
        <fullName evidence="4">Transposase</fullName>
    </recommendedName>
</protein>
<comment type="caution">
    <text evidence="2">The sequence shown here is derived from an EMBL/GenBank/DDBJ whole genome shotgun (WGS) entry which is preliminary data.</text>
</comment>
<gene>
    <name evidence="2" type="ORF">LMG26411_02943</name>
</gene>
<dbReference type="EMBL" id="CAJPVI010000016">
    <property type="protein sequence ID" value="CAG2146486.1"/>
    <property type="molecule type" value="Genomic_DNA"/>
</dbReference>
<evidence type="ECO:0008006" key="4">
    <source>
        <dbReference type="Google" id="ProtNLM"/>
    </source>
</evidence>
<evidence type="ECO:0000256" key="1">
    <source>
        <dbReference type="SAM" id="MobiDB-lite"/>
    </source>
</evidence>
<dbReference type="Proteomes" id="UP000672657">
    <property type="component" value="Unassembled WGS sequence"/>
</dbReference>
<evidence type="ECO:0000313" key="2">
    <source>
        <dbReference type="EMBL" id="CAG2146486.1"/>
    </source>
</evidence>
<accession>A0ABM8THP3</accession>